<proteinExistence type="predicted"/>
<sequence>MTISFFRQVSGNIGAVSSSLFEFTQGRRDIITVSIATNEPSLLIANRTSLFNFNNTFYMFLATRVDRSTLTVKGLGEPNRKTSGNRYLKFKIQPNYHSTPHPHLN</sequence>
<dbReference type="EMBL" id="KB202124">
    <property type="protein sequence ID" value="ESO92222.1"/>
    <property type="molecule type" value="Genomic_DNA"/>
</dbReference>
<dbReference type="HOGENOM" id="CLU_2239646_0_0_1"/>
<gene>
    <name evidence="1" type="ORF">LOTGIDRAFT_162876</name>
</gene>
<accession>V4A667</accession>
<dbReference type="AlphaFoldDB" id="V4A667"/>
<evidence type="ECO:0000313" key="1">
    <source>
        <dbReference type="EMBL" id="ESO92222.1"/>
    </source>
</evidence>
<evidence type="ECO:0000313" key="2">
    <source>
        <dbReference type="Proteomes" id="UP000030746"/>
    </source>
</evidence>
<protein>
    <submittedName>
        <fullName evidence="1">Uncharacterized protein</fullName>
    </submittedName>
</protein>
<organism evidence="1 2">
    <name type="scientific">Lottia gigantea</name>
    <name type="common">Giant owl limpet</name>
    <dbReference type="NCBI Taxonomy" id="225164"/>
    <lineage>
        <taxon>Eukaryota</taxon>
        <taxon>Metazoa</taxon>
        <taxon>Spiralia</taxon>
        <taxon>Lophotrochozoa</taxon>
        <taxon>Mollusca</taxon>
        <taxon>Gastropoda</taxon>
        <taxon>Patellogastropoda</taxon>
        <taxon>Lottioidea</taxon>
        <taxon>Lottiidae</taxon>
        <taxon>Lottia</taxon>
    </lineage>
</organism>
<dbReference type="RefSeq" id="XP_009057143.1">
    <property type="nucleotide sequence ID" value="XM_009058895.1"/>
</dbReference>
<keyword evidence="2" id="KW-1185">Reference proteome</keyword>
<dbReference type="CTD" id="20239165"/>
<dbReference type="Proteomes" id="UP000030746">
    <property type="component" value="Unassembled WGS sequence"/>
</dbReference>
<dbReference type="GeneID" id="20239165"/>
<reference evidence="1 2" key="1">
    <citation type="journal article" date="2013" name="Nature">
        <title>Insights into bilaterian evolution from three spiralian genomes.</title>
        <authorList>
            <person name="Simakov O."/>
            <person name="Marletaz F."/>
            <person name="Cho S.J."/>
            <person name="Edsinger-Gonzales E."/>
            <person name="Havlak P."/>
            <person name="Hellsten U."/>
            <person name="Kuo D.H."/>
            <person name="Larsson T."/>
            <person name="Lv J."/>
            <person name="Arendt D."/>
            <person name="Savage R."/>
            <person name="Osoegawa K."/>
            <person name="de Jong P."/>
            <person name="Grimwood J."/>
            <person name="Chapman J.A."/>
            <person name="Shapiro H."/>
            <person name="Aerts A."/>
            <person name="Otillar R.P."/>
            <person name="Terry A.Y."/>
            <person name="Boore J.L."/>
            <person name="Grigoriev I.V."/>
            <person name="Lindberg D.R."/>
            <person name="Seaver E.C."/>
            <person name="Weisblat D.A."/>
            <person name="Putnam N.H."/>
            <person name="Rokhsar D.S."/>
        </authorList>
    </citation>
    <scope>NUCLEOTIDE SEQUENCE [LARGE SCALE GENOMIC DNA]</scope>
</reference>
<dbReference type="KEGG" id="lgi:LOTGIDRAFT_162876"/>
<name>V4A667_LOTGI</name>